<sequence length="56" mass="6474">MNYNTVVVNRLTEKYGVTRRFVIMSLSGDRESEVSDAIAKDYRLMSKTIDNLLKTM</sequence>
<keyword evidence="2" id="KW-1185">Reference proteome</keyword>
<gene>
    <name evidence="1" type="ORF">C8P70_11416</name>
</gene>
<comment type="caution">
    <text evidence="1">The sequence shown here is derived from an EMBL/GenBank/DDBJ whole genome shotgun (WGS) entry which is preliminary data.</text>
</comment>
<evidence type="ECO:0000313" key="2">
    <source>
        <dbReference type="Proteomes" id="UP000295215"/>
    </source>
</evidence>
<evidence type="ECO:0000313" key="1">
    <source>
        <dbReference type="EMBL" id="TDS57883.1"/>
    </source>
</evidence>
<accession>A0A4R7EZG1</accession>
<reference evidence="1 2" key="1">
    <citation type="submission" date="2019-03" db="EMBL/GenBank/DDBJ databases">
        <title>Genomic Encyclopedia of Archaeal and Bacterial Type Strains, Phase II (KMG-II): from individual species to whole genera.</title>
        <authorList>
            <person name="Goeker M."/>
        </authorList>
    </citation>
    <scope>NUCLEOTIDE SEQUENCE [LARGE SCALE GENOMIC DNA]</scope>
    <source>
        <strain evidence="1 2">DSM 28213</strain>
    </source>
</reference>
<dbReference type="EMBL" id="SOAG01000014">
    <property type="protein sequence ID" value="TDS57883.1"/>
    <property type="molecule type" value="Genomic_DNA"/>
</dbReference>
<protein>
    <submittedName>
        <fullName evidence="1">Uncharacterized protein</fullName>
    </submittedName>
</protein>
<dbReference type="AlphaFoldDB" id="A0A4R7EZG1"/>
<proteinExistence type="predicted"/>
<name>A0A4R7EZG1_9FLAO</name>
<dbReference type="Proteomes" id="UP000295215">
    <property type="component" value="Unassembled WGS sequence"/>
</dbReference>
<organism evidence="1 2">
    <name type="scientific">Myroides indicus</name>
    <dbReference type="NCBI Taxonomy" id="1323422"/>
    <lineage>
        <taxon>Bacteria</taxon>
        <taxon>Pseudomonadati</taxon>
        <taxon>Bacteroidota</taxon>
        <taxon>Flavobacteriia</taxon>
        <taxon>Flavobacteriales</taxon>
        <taxon>Flavobacteriaceae</taxon>
        <taxon>Myroides</taxon>
    </lineage>
</organism>